<dbReference type="SUPFAM" id="SSF56935">
    <property type="entry name" value="Porins"/>
    <property type="match status" value="1"/>
</dbReference>
<protein>
    <recommendedName>
        <fullName evidence="4">Porin</fullName>
    </recommendedName>
</protein>
<evidence type="ECO:0008006" key="4">
    <source>
        <dbReference type="Google" id="ProtNLM"/>
    </source>
</evidence>
<name>A0A7W9BN94_9RHOB</name>
<accession>A0A7W9BN94</accession>
<comment type="caution">
    <text evidence="2">The sequence shown here is derived from an EMBL/GenBank/DDBJ whole genome shotgun (WGS) entry which is preliminary data.</text>
</comment>
<evidence type="ECO:0000256" key="1">
    <source>
        <dbReference type="SAM" id="SignalP"/>
    </source>
</evidence>
<gene>
    <name evidence="2" type="ORF">FHS72_003288</name>
</gene>
<feature type="signal peptide" evidence="1">
    <location>
        <begin position="1"/>
        <end position="31"/>
    </location>
</feature>
<proteinExistence type="predicted"/>
<evidence type="ECO:0000313" key="2">
    <source>
        <dbReference type="EMBL" id="MBB5723643.1"/>
    </source>
</evidence>
<dbReference type="EMBL" id="JACIJM010000012">
    <property type="protein sequence ID" value="MBB5723643.1"/>
    <property type="molecule type" value="Genomic_DNA"/>
</dbReference>
<feature type="chain" id="PRO_5031214369" description="Porin" evidence="1">
    <location>
        <begin position="32"/>
        <end position="431"/>
    </location>
</feature>
<dbReference type="InterPro" id="IPR023614">
    <property type="entry name" value="Porin_dom_sf"/>
</dbReference>
<organism evidence="2 3">
    <name type="scientific">Yoonia ponticola</name>
    <dbReference type="NCBI Taxonomy" id="1524255"/>
    <lineage>
        <taxon>Bacteria</taxon>
        <taxon>Pseudomonadati</taxon>
        <taxon>Pseudomonadota</taxon>
        <taxon>Alphaproteobacteria</taxon>
        <taxon>Rhodobacterales</taxon>
        <taxon>Paracoccaceae</taxon>
        <taxon>Yoonia</taxon>
    </lineage>
</organism>
<keyword evidence="1" id="KW-0732">Signal</keyword>
<dbReference type="RefSeq" id="WP_183530729.1">
    <property type="nucleotide sequence ID" value="NZ_JACIJM010000012.1"/>
</dbReference>
<keyword evidence="3" id="KW-1185">Reference proteome</keyword>
<reference evidence="2 3" key="1">
    <citation type="submission" date="2020-08" db="EMBL/GenBank/DDBJ databases">
        <title>Genomic Encyclopedia of Type Strains, Phase IV (KMG-IV): sequencing the most valuable type-strain genomes for metagenomic binning, comparative biology and taxonomic classification.</title>
        <authorList>
            <person name="Goeker M."/>
        </authorList>
    </citation>
    <scope>NUCLEOTIDE SEQUENCE [LARGE SCALE GENOMIC DNA]</scope>
    <source>
        <strain evidence="2 3">DSM 101064</strain>
    </source>
</reference>
<sequence length="431" mass="45830">MSKHISKRTMRHVALCGGLVSSVALPFTAFAQNDDGGFLMTLRLAERLISRDVDGPETTPTNGTTTKATTDLGLAISSETRTQMLTFDLNAGYSFADGPDTDGVEGAFTDPNVRLSYRQIAAASAITVSAFASRTDLDAATTLDVSQSLEADFAELTQDGGTRDRFRFDAKLTLRDDAPFGLNFAVKVDDYRYNDLPDISTLTDFTYVQLSTGARFDINPVMQANLGLSYAETDNSGSDTIGSFGIDAGLVLTQPNGQITLDLATTKADGDGQIHLSAGRSYQLENTTASFGLGVSQATTDDIFMTGEAALKHTFGDESPFGTLTASADRRLTREGRTDEDVVTSLSVGTSYALTPVASLRLSAGYVQSEDVITGDTVDFSQAALAVTYALNPDWTANAGVAMQSRDPSDDAATDTTTLSLGISRAFDLRR</sequence>
<evidence type="ECO:0000313" key="3">
    <source>
        <dbReference type="Proteomes" id="UP000535415"/>
    </source>
</evidence>
<dbReference type="Gene3D" id="2.40.160.10">
    <property type="entry name" value="Porin"/>
    <property type="match status" value="1"/>
</dbReference>
<dbReference type="Proteomes" id="UP000535415">
    <property type="component" value="Unassembled WGS sequence"/>
</dbReference>
<dbReference type="AlphaFoldDB" id="A0A7W9BN94"/>